<dbReference type="GO" id="GO:0005886">
    <property type="term" value="C:plasma membrane"/>
    <property type="evidence" value="ECO:0007669"/>
    <property type="project" value="UniProtKB-SubCell"/>
</dbReference>
<feature type="transmembrane region" description="Helical" evidence="6">
    <location>
        <begin position="114"/>
        <end position="137"/>
    </location>
</feature>
<dbReference type="AlphaFoldDB" id="K9EVT5"/>
<dbReference type="Gene3D" id="1.20.1250.20">
    <property type="entry name" value="MFS general substrate transporter like domains"/>
    <property type="match status" value="1"/>
</dbReference>
<dbReference type="InterPro" id="IPR036259">
    <property type="entry name" value="MFS_trans_sf"/>
</dbReference>
<evidence type="ECO:0000313" key="8">
    <source>
        <dbReference type="EMBL" id="EKU95097.1"/>
    </source>
</evidence>
<keyword evidence="9" id="KW-1185">Reference proteome</keyword>
<evidence type="ECO:0000256" key="2">
    <source>
        <dbReference type="ARBA" id="ARBA00022448"/>
    </source>
</evidence>
<evidence type="ECO:0000256" key="3">
    <source>
        <dbReference type="ARBA" id="ARBA00022692"/>
    </source>
</evidence>
<feature type="transmembrane region" description="Helical" evidence="6">
    <location>
        <begin position="473"/>
        <end position="490"/>
    </location>
</feature>
<feature type="transmembrane region" description="Helical" evidence="6">
    <location>
        <begin position="170"/>
        <end position="189"/>
    </location>
</feature>
<feature type="transmembrane region" description="Helical" evidence="6">
    <location>
        <begin position="47"/>
        <end position="71"/>
    </location>
</feature>
<dbReference type="Pfam" id="PF07690">
    <property type="entry name" value="MFS_1"/>
    <property type="match status" value="1"/>
</dbReference>
<feature type="transmembrane region" description="Helical" evidence="6">
    <location>
        <begin position="404"/>
        <end position="427"/>
    </location>
</feature>
<dbReference type="GO" id="GO:0022857">
    <property type="term" value="F:transmembrane transporter activity"/>
    <property type="evidence" value="ECO:0007669"/>
    <property type="project" value="InterPro"/>
</dbReference>
<dbReference type="InterPro" id="IPR020846">
    <property type="entry name" value="MFS_dom"/>
</dbReference>
<dbReference type="eggNOG" id="COG0477">
    <property type="taxonomic scope" value="Bacteria"/>
</dbReference>
<dbReference type="STRING" id="202789.GCA_001457435_01267"/>
<dbReference type="SUPFAM" id="SSF103473">
    <property type="entry name" value="MFS general substrate transporter"/>
    <property type="match status" value="1"/>
</dbReference>
<dbReference type="PANTHER" id="PTHR42718:SF9">
    <property type="entry name" value="MAJOR FACILITATOR SUPERFAMILY MULTIDRUG TRANSPORTER MFSC"/>
    <property type="match status" value="1"/>
</dbReference>
<reference evidence="8 9" key="1">
    <citation type="submission" date="2012-09" db="EMBL/GenBank/DDBJ databases">
        <title>The Genome Sequence of Actinobaculum massiliae ACS-171-V-COL2.</title>
        <authorList>
            <consortium name="The Broad Institute Genome Sequencing Platform"/>
            <person name="Earl A."/>
            <person name="Ward D."/>
            <person name="Feldgarden M."/>
            <person name="Gevers D."/>
            <person name="Saerens B."/>
            <person name="Vaneechoutte M."/>
            <person name="Walker B."/>
            <person name="Young S.K."/>
            <person name="Zeng Q."/>
            <person name="Gargeya S."/>
            <person name="Fitzgerald M."/>
            <person name="Haas B."/>
            <person name="Abouelleil A."/>
            <person name="Alvarado L."/>
            <person name="Arachchi H.M."/>
            <person name="Berlin A."/>
            <person name="Chapman S.B."/>
            <person name="Goldberg J."/>
            <person name="Griggs A."/>
            <person name="Gujja S."/>
            <person name="Hansen M."/>
            <person name="Howarth C."/>
            <person name="Imamovic A."/>
            <person name="Larimer J."/>
            <person name="McCowen C."/>
            <person name="Montmayeur A."/>
            <person name="Murphy C."/>
            <person name="Neiman D."/>
            <person name="Pearson M."/>
            <person name="Priest M."/>
            <person name="Roberts A."/>
            <person name="Saif S."/>
            <person name="Shea T."/>
            <person name="Sisk P."/>
            <person name="Sykes S."/>
            <person name="Wortman J."/>
            <person name="Nusbaum C."/>
            <person name="Birren B."/>
        </authorList>
    </citation>
    <scope>NUCLEOTIDE SEQUENCE [LARGE SCALE GENOMIC DNA]</scope>
    <source>
        <strain evidence="9">ACS-171-V-Col2</strain>
    </source>
</reference>
<feature type="transmembrane region" description="Helical" evidence="6">
    <location>
        <begin position="83"/>
        <end position="102"/>
    </location>
</feature>
<evidence type="ECO:0000313" key="9">
    <source>
        <dbReference type="Proteomes" id="UP000009888"/>
    </source>
</evidence>
<keyword evidence="4 6" id="KW-1133">Transmembrane helix</keyword>
<feature type="transmembrane region" description="Helical" evidence="6">
    <location>
        <begin position="439"/>
        <end position="461"/>
    </location>
</feature>
<dbReference type="PROSITE" id="PS50850">
    <property type="entry name" value="MFS"/>
    <property type="match status" value="1"/>
</dbReference>
<evidence type="ECO:0000256" key="4">
    <source>
        <dbReference type="ARBA" id="ARBA00022989"/>
    </source>
</evidence>
<gene>
    <name evidence="8" type="ORF">HMPREF9233_00858</name>
</gene>
<keyword evidence="5 6" id="KW-0472">Membrane</keyword>
<feature type="domain" description="Major facilitator superfamily (MFS) profile" evidence="7">
    <location>
        <begin position="46"/>
        <end position="495"/>
    </location>
</feature>
<dbReference type="HOGENOM" id="CLU_000960_34_2_11"/>
<feature type="transmembrane region" description="Helical" evidence="6">
    <location>
        <begin position="333"/>
        <end position="359"/>
    </location>
</feature>
<evidence type="ECO:0000256" key="1">
    <source>
        <dbReference type="ARBA" id="ARBA00004651"/>
    </source>
</evidence>
<feature type="transmembrane region" description="Helical" evidence="6">
    <location>
        <begin position="371"/>
        <end position="392"/>
    </location>
</feature>
<sequence length="500" mass="52452">MNAKDAGQKTSLVGRRVGDDKESRSFLNEDGTIEITPVGGKTINPRLVLVALMLVIASFQLCATMLSPAIGDMAESFNTNAGVIGWSTTIFLAVAAALAIFFPPFADKIGRRNTLLISVGFMLLGTVIVLVTSSLVGLFIGRALQGFCGATFALGNLTLRAILDPKKFGFYVGLVAAINSGVAGIDTLLGGLLADAWGYKSIFVVILALEILALITVIRWVPETKVKSAQNMDWAGAVFLTGALWAFNMVLTFGFGTLGWSSPWTIGFAIVGVVCSVVFTMVEKRASHALIPLSELGQRETWAQVGTTFFTLASSFAVLMFLIPAFAQDSNAGFGLGSTVTALMYLMPFSLLGWMLAPVVGKVAPNVGYRLVLRAGLVGSLVVIVCILLFGFSNKWILCGLSFLMGATYTAMSNTTLNALGVLYASSRHPGVLPGLTSAAFNLGSGVGIGVMGSVIAAAAVSGDISSGYRQSLIIAIVLSGVALALSLFMPGRTSEHEKI</sequence>
<dbReference type="PATRIC" id="fig|883066.3.peg.896"/>
<protein>
    <recommendedName>
        <fullName evidence="7">Major facilitator superfamily (MFS) profile domain-containing protein</fullName>
    </recommendedName>
</protein>
<proteinExistence type="predicted"/>
<name>K9EVT5_9ACTO</name>
<evidence type="ECO:0000256" key="6">
    <source>
        <dbReference type="SAM" id="Phobius"/>
    </source>
</evidence>
<keyword evidence="2" id="KW-0813">Transport</keyword>
<comment type="subcellular location">
    <subcellularLocation>
        <location evidence="1">Cell membrane</location>
        <topology evidence="1">Multi-pass membrane protein</topology>
    </subcellularLocation>
</comment>
<feature type="transmembrane region" description="Helical" evidence="6">
    <location>
        <begin position="201"/>
        <end position="222"/>
    </location>
</feature>
<feature type="transmembrane region" description="Helical" evidence="6">
    <location>
        <begin position="143"/>
        <end position="163"/>
    </location>
</feature>
<dbReference type="Proteomes" id="UP000009888">
    <property type="component" value="Unassembled WGS sequence"/>
</dbReference>
<dbReference type="EMBL" id="AGWL01000005">
    <property type="protein sequence ID" value="EKU95097.1"/>
    <property type="molecule type" value="Genomic_DNA"/>
</dbReference>
<feature type="transmembrane region" description="Helical" evidence="6">
    <location>
        <begin position="264"/>
        <end position="282"/>
    </location>
</feature>
<feature type="transmembrane region" description="Helical" evidence="6">
    <location>
        <begin position="302"/>
        <end position="327"/>
    </location>
</feature>
<dbReference type="Gene3D" id="1.20.1720.10">
    <property type="entry name" value="Multidrug resistance protein D"/>
    <property type="match status" value="1"/>
</dbReference>
<evidence type="ECO:0000256" key="5">
    <source>
        <dbReference type="ARBA" id="ARBA00023136"/>
    </source>
</evidence>
<comment type="caution">
    <text evidence="8">The sequence shown here is derived from an EMBL/GenBank/DDBJ whole genome shotgun (WGS) entry which is preliminary data.</text>
</comment>
<organism evidence="8 9">
    <name type="scientific">Actinobaculum massiliense ACS-171-V-Col2</name>
    <dbReference type="NCBI Taxonomy" id="883066"/>
    <lineage>
        <taxon>Bacteria</taxon>
        <taxon>Bacillati</taxon>
        <taxon>Actinomycetota</taxon>
        <taxon>Actinomycetes</taxon>
        <taxon>Actinomycetales</taxon>
        <taxon>Actinomycetaceae</taxon>
        <taxon>Actinobaculum</taxon>
    </lineage>
</organism>
<evidence type="ECO:0000259" key="7">
    <source>
        <dbReference type="PROSITE" id="PS50850"/>
    </source>
</evidence>
<accession>K9EVT5</accession>
<dbReference type="PANTHER" id="PTHR42718">
    <property type="entry name" value="MAJOR FACILITATOR SUPERFAMILY MULTIDRUG TRANSPORTER MFSC"/>
    <property type="match status" value="1"/>
</dbReference>
<keyword evidence="3 6" id="KW-0812">Transmembrane</keyword>
<feature type="transmembrane region" description="Helical" evidence="6">
    <location>
        <begin position="234"/>
        <end position="258"/>
    </location>
</feature>
<dbReference type="InterPro" id="IPR011701">
    <property type="entry name" value="MFS"/>
</dbReference>
<dbReference type="RefSeq" id="WP_007001064.1">
    <property type="nucleotide sequence ID" value="NZ_JH992955.1"/>
</dbReference>